<gene>
    <name evidence="2" type="ORF">KHC33_15850</name>
</gene>
<evidence type="ECO:0000313" key="3">
    <source>
        <dbReference type="Proteomes" id="UP000680656"/>
    </source>
</evidence>
<dbReference type="Gene3D" id="3.40.30.10">
    <property type="entry name" value="Glutaredoxin"/>
    <property type="match status" value="1"/>
</dbReference>
<reference evidence="2 3" key="1">
    <citation type="submission" date="2021-05" db="EMBL/GenBank/DDBJ databases">
        <title>A novel Methanospirillum isolate from a pyrite-forming mixed culture.</title>
        <authorList>
            <person name="Bunk B."/>
            <person name="Sproer C."/>
            <person name="Spring S."/>
            <person name="Pester M."/>
        </authorList>
    </citation>
    <scope>NUCLEOTIDE SEQUENCE [LARGE SCALE GENOMIC DNA]</scope>
    <source>
        <strain evidence="2 3">J.3.6.1-F.2.7.3</strain>
    </source>
</reference>
<feature type="domain" description="Thioredoxin" evidence="1">
    <location>
        <begin position="41"/>
        <end position="188"/>
    </location>
</feature>
<dbReference type="InterPro" id="IPR000866">
    <property type="entry name" value="AhpC/TSA"/>
</dbReference>
<dbReference type="GO" id="GO:0016209">
    <property type="term" value="F:antioxidant activity"/>
    <property type="evidence" value="ECO:0007669"/>
    <property type="project" value="InterPro"/>
</dbReference>
<dbReference type="InterPro" id="IPR013766">
    <property type="entry name" value="Thioredoxin_domain"/>
</dbReference>
<dbReference type="Pfam" id="PF00578">
    <property type="entry name" value="AhpC-TSA"/>
    <property type="match status" value="1"/>
</dbReference>
<name>A0A8E7B0S3_9EURY</name>
<dbReference type="InterPro" id="IPR036249">
    <property type="entry name" value="Thioredoxin-like_sf"/>
</dbReference>
<dbReference type="SUPFAM" id="SSF52833">
    <property type="entry name" value="Thioredoxin-like"/>
    <property type="match status" value="1"/>
</dbReference>
<dbReference type="PROSITE" id="PS51352">
    <property type="entry name" value="THIOREDOXIN_2"/>
    <property type="match status" value="1"/>
</dbReference>
<dbReference type="Proteomes" id="UP000680656">
    <property type="component" value="Chromosome"/>
</dbReference>
<proteinExistence type="predicted"/>
<evidence type="ECO:0000313" key="2">
    <source>
        <dbReference type="EMBL" id="QVV88764.1"/>
    </source>
</evidence>
<organism evidence="2 3">
    <name type="scientific">Methanospirillum purgamenti</name>
    <dbReference type="NCBI Taxonomy" id="2834276"/>
    <lineage>
        <taxon>Archaea</taxon>
        <taxon>Methanobacteriati</taxon>
        <taxon>Methanobacteriota</taxon>
        <taxon>Stenosarchaea group</taxon>
        <taxon>Methanomicrobia</taxon>
        <taxon>Methanomicrobiales</taxon>
        <taxon>Methanospirillaceae</taxon>
        <taxon>Methanospirillum</taxon>
    </lineage>
</organism>
<dbReference type="KEGG" id="mrtj:KHC33_15850"/>
<dbReference type="GO" id="GO:0016491">
    <property type="term" value="F:oxidoreductase activity"/>
    <property type="evidence" value="ECO:0007669"/>
    <property type="project" value="InterPro"/>
</dbReference>
<keyword evidence="3" id="KW-1185">Reference proteome</keyword>
<accession>A0A8E7B0S3</accession>
<sequence>MHHNRTILPVIIGILIGTLLCTGCLASEEPVVPQVANSETASPELAWITTSMTNVATGERFTIKDLTELGKPVIIHSFAIWCPGCSMQLLESTKLQTAYPDSYTVVALDVDPNDNLDKVKRHQESNKFKGIFTATPTDATRSLINAYGPGFIQSIPQTIIICGKTATYLEDGVFSADTLKRAADELCS</sequence>
<dbReference type="RefSeq" id="WP_214419567.1">
    <property type="nucleotide sequence ID" value="NZ_CP075546.1"/>
</dbReference>
<evidence type="ECO:0000259" key="1">
    <source>
        <dbReference type="PROSITE" id="PS51352"/>
    </source>
</evidence>
<protein>
    <submittedName>
        <fullName evidence="2">Redoxin domain-containing protein</fullName>
    </submittedName>
</protein>
<dbReference type="AlphaFoldDB" id="A0A8E7B0S3"/>
<dbReference type="GeneID" id="65098688"/>
<dbReference type="EMBL" id="CP075546">
    <property type="protein sequence ID" value="QVV88764.1"/>
    <property type="molecule type" value="Genomic_DNA"/>
</dbReference>